<evidence type="ECO:0000256" key="1">
    <source>
        <dbReference type="ARBA" id="ARBA00022737"/>
    </source>
</evidence>
<evidence type="ECO:0000256" key="2">
    <source>
        <dbReference type="ARBA" id="ARBA00023098"/>
    </source>
</evidence>
<dbReference type="EMBL" id="BQKI01000015">
    <property type="protein sequence ID" value="GJN08610.1"/>
    <property type="molecule type" value="Genomic_DNA"/>
</dbReference>
<dbReference type="Pfam" id="PF12357">
    <property type="entry name" value="PLD_C"/>
    <property type="match status" value="1"/>
</dbReference>
<proteinExistence type="predicted"/>
<dbReference type="GO" id="GO:0005886">
    <property type="term" value="C:plasma membrane"/>
    <property type="evidence" value="ECO:0007669"/>
    <property type="project" value="TreeGrafter"/>
</dbReference>
<accession>A0AAV5DEF3</accession>
<dbReference type="GO" id="GO:0009395">
    <property type="term" value="P:phospholipid catabolic process"/>
    <property type="evidence" value="ECO:0007669"/>
    <property type="project" value="TreeGrafter"/>
</dbReference>
<dbReference type="PANTHER" id="PTHR18896">
    <property type="entry name" value="PHOSPHOLIPASE D"/>
    <property type="match status" value="1"/>
</dbReference>
<reference evidence="4" key="1">
    <citation type="journal article" date="2018" name="DNA Res.">
        <title>Multiple hybrid de novo genome assembly of finger millet, an orphan allotetraploid crop.</title>
        <authorList>
            <person name="Hatakeyama M."/>
            <person name="Aluri S."/>
            <person name="Balachadran M.T."/>
            <person name="Sivarajan S.R."/>
            <person name="Patrignani A."/>
            <person name="Gruter S."/>
            <person name="Poveda L."/>
            <person name="Shimizu-Inatsugi R."/>
            <person name="Baeten J."/>
            <person name="Francoijs K.J."/>
            <person name="Nataraja K.N."/>
            <person name="Reddy Y.A.N."/>
            <person name="Phadnis S."/>
            <person name="Ravikumar R.L."/>
            <person name="Schlapbach R."/>
            <person name="Sreeman S.M."/>
            <person name="Shimizu K.K."/>
        </authorList>
    </citation>
    <scope>NUCLEOTIDE SEQUENCE</scope>
</reference>
<evidence type="ECO:0000313" key="4">
    <source>
        <dbReference type="EMBL" id="GJN08610.1"/>
    </source>
</evidence>
<organism evidence="4 5">
    <name type="scientific">Eleusine coracana subsp. coracana</name>
    <dbReference type="NCBI Taxonomy" id="191504"/>
    <lineage>
        <taxon>Eukaryota</taxon>
        <taxon>Viridiplantae</taxon>
        <taxon>Streptophyta</taxon>
        <taxon>Embryophyta</taxon>
        <taxon>Tracheophyta</taxon>
        <taxon>Spermatophyta</taxon>
        <taxon>Magnoliopsida</taxon>
        <taxon>Liliopsida</taxon>
        <taxon>Poales</taxon>
        <taxon>Poaceae</taxon>
        <taxon>PACMAD clade</taxon>
        <taxon>Chloridoideae</taxon>
        <taxon>Cynodonteae</taxon>
        <taxon>Eleusininae</taxon>
        <taxon>Eleusine</taxon>
    </lineage>
</organism>
<dbReference type="GO" id="GO:0004630">
    <property type="term" value="F:phospholipase D activity"/>
    <property type="evidence" value="ECO:0007669"/>
    <property type="project" value="TreeGrafter"/>
</dbReference>
<name>A0AAV5DEF3_ELECO</name>
<evidence type="ECO:0000313" key="5">
    <source>
        <dbReference type="Proteomes" id="UP001054889"/>
    </source>
</evidence>
<dbReference type="PANTHER" id="PTHR18896:SF61">
    <property type="entry name" value="PHOSPHOLIPASE D"/>
    <property type="match status" value="1"/>
</dbReference>
<comment type="caution">
    <text evidence="4">The sequence shown here is derived from an EMBL/GenBank/DDBJ whole genome shotgun (WGS) entry which is preliminary data.</text>
</comment>
<reference evidence="4" key="2">
    <citation type="submission" date="2021-12" db="EMBL/GenBank/DDBJ databases">
        <title>Resequencing data analysis of finger millet.</title>
        <authorList>
            <person name="Hatakeyama M."/>
            <person name="Aluri S."/>
            <person name="Balachadran M.T."/>
            <person name="Sivarajan S.R."/>
            <person name="Poveda L."/>
            <person name="Shimizu-Inatsugi R."/>
            <person name="Schlapbach R."/>
            <person name="Sreeman S.M."/>
            <person name="Shimizu K.K."/>
        </authorList>
    </citation>
    <scope>NUCLEOTIDE SEQUENCE</scope>
</reference>
<sequence length="154" mass="17271">MGCSGPNNLIPIEIALKIANKIYANERFLAYIVVPMWPEAEDTPSASSESFSSSNPQIFGYRMSLWAEHIGAVEESFTRPESLECMRQVWHIGEQNWEQFVSNKVTKMRGHLLKYPVSVDRVGQVKPPLDCAAFPDLGGNICGSFLHIQENLTI</sequence>
<feature type="domain" description="Phospholipase D C-terminal" evidence="3">
    <location>
        <begin position="74"/>
        <end position="144"/>
    </location>
</feature>
<dbReference type="AlphaFoldDB" id="A0AAV5DEF3"/>
<keyword evidence="2" id="KW-0443">Lipid metabolism</keyword>
<protein>
    <recommendedName>
        <fullName evidence="3">Phospholipase D C-terminal domain-containing protein</fullName>
    </recommendedName>
</protein>
<dbReference type="InterPro" id="IPR015679">
    <property type="entry name" value="PLipase_D_fam"/>
</dbReference>
<keyword evidence="5" id="KW-1185">Reference proteome</keyword>
<dbReference type="Proteomes" id="UP001054889">
    <property type="component" value="Unassembled WGS sequence"/>
</dbReference>
<keyword evidence="1" id="KW-0677">Repeat</keyword>
<evidence type="ECO:0000259" key="3">
    <source>
        <dbReference type="Pfam" id="PF12357"/>
    </source>
</evidence>
<dbReference type="InterPro" id="IPR024632">
    <property type="entry name" value="PLipase_D_C"/>
</dbReference>
<gene>
    <name evidence="4" type="primary">ga26549</name>
    <name evidence="4" type="ORF">PR202_ga26549</name>
</gene>